<comment type="caution">
    <text evidence="1">The sequence shown here is derived from an EMBL/GenBank/DDBJ whole genome shotgun (WGS) entry which is preliminary data.</text>
</comment>
<sequence length="464" mass="54212">MKNYTYEQFLQLYDYANEKVREQIQKNCYRFFMTWPEEKWKATSHACLFKLRVNGVIRTYQIPVAFIMNSARSYARDKCSDVEEKQFFARYREFSEKVMHRDVQRLQDVFQEYLHLDTNQTNLATLDMYVKQFATREEVALYENAKESRKNQRLALELQRRQGRFRDGQKSFEIAIQYGFDSPEFLALPEEFGLSMATVRSRILEYLKSDLLSSEEKAEVTAKYKKAIQQMKKKSNSFSKDDDSQELEKITQDVSQFIQSDLHNPSAELQNEAQILFERNPVLYEQYYQKVTGDKVPLYSGIRSVMADAKESIQNHSTFTPRFALRCIFELGQPINEVLPIAQSLLSSTDFNYFKSISNYYTRLTKNQTNGFIPTMDDFMAQQIEVHCKKDQNGMPIAGTGEQVTLEHKREVVQLMEAYHIPFCSAIYNAALRLYMNGNLMVSSKPEDSKVSSPVKVLRMKGDC</sequence>
<reference evidence="1" key="1">
    <citation type="submission" date="2020-10" db="EMBL/GenBank/DDBJ databases">
        <authorList>
            <person name="Gilroy R."/>
        </authorList>
    </citation>
    <scope>NUCLEOTIDE SEQUENCE</scope>
    <source>
        <strain evidence="1">CHK165-10780</strain>
    </source>
</reference>
<gene>
    <name evidence="1" type="ORF">IAC85_04730</name>
</gene>
<protein>
    <submittedName>
        <fullName evidence="1">Uncharacterized protein</fullName>
    </submittedName>
</protein>
<dbReference type="Proteomes" id="UP000886725">
    <property type="component" value="Unassembled WGS sequence"/>
</dbReference>
<evidence type="ECO:0000313" key="1">
    <source>
        <dbReference type="EMBL" id="HIQ65026.1"/>
    </source>
</evidence>
<evidence type="ECO:0000313" key="2">
    <source>
        <dbReference type="Proteomes" id="UP000886725"/>
    </source>
</evidence>
<organism evidence="1 2">
    <name type="scientific">Candidatus Faecenecus gallistercoris</name>
    <dbReference type="NCBI Taxonomy" id="2840793"/>
    <lineage>
        <taxon>Bacteria</taxon>
        <taxon>Bacillati</taxon>
        <taxon>Bacillota</taxon>
        <taxon>Bacillota incertae sedis</taxon>
        <taxon>Candidatus Faecenecus</taxon>
    </lineage>
</organism>
<reference evidence="1" key="2">
    <citation type="journal article" date="2021" name="PeerJ">
        <title>Extensive microbial diversity within the chicken gut microbiome revealed by metagenomics and culture.</title>
        <authorList>
            <person name="Gilroy R."/>
            <person name="Ravi A."/>
            <person name="Getino M."/>
            <person name="Pursley I."/>
            <person name="Horton D.L."/>
            <person name="Alikhan N.F."/>
            <person name="Baker D."/>
            <person name="Gharbi K."/>
            <person name="Hall N."/>
            <person name="Watson M."/>
            <person name="Adriaenssens E.M."/>
            <person name="Foster-Nyarko E."/>
            <person name="Jarju S."/>
            <person name="Secka A."/>
            <person name="Antonio M."/>
            <person name="Oren A."/>
            <person name="Chaudhuri R.R."/>
            <person name="La Ragione R."/>
            <person name="Hildebrand F."/>
            <person name="Pallen M.J."/>
        </authorList>
    </citation>
    <scope>NUCLEOTIDE SEQUENCE</scope>
    <source>
        <strain evidence="1">CHK165-10780</strain>
    </source>
</reference>
<name>A0A9D0Z0Y2_9FIRM</name>
<accession>A0A9D0Z0Y2</accession>
<dbReference type="EMBL" id="DVFU01000093">
    <property type="protein sequence ID" value="HIQ65026.1"/>
    <property type="molecule type" value="Genomic_DNA"/>
</dbReference>
<dbReference type="AlphaFoldDB" id="A0A9D0Z0Y2"/>
<proteinExistence type="predicted"/>